<dbReference type="Gene3D" id="3.30.1310.10">
    <property type="entry name" value="Nucleoid-associated protein YbaB-like domain"/>
    <property type="match status" value="1"/>
</dbReference>
<dbReference type="EMBL" id="FNIN01000001">
    <property type="protein sequence ID" value="SDN30728.1"/>
    <property type="molecule type" value="Genomic_DNA"/>
</dbReference>
<comment type="subcellular location">
    <subcellularLocation>
        <location evidence="2">Cytoplasm</location>
        <location evidence="2">Nucleoid</location>
    </subcellularLocation>
</comment>
<sequence>MQDLIRQAQMLQKKMATMQEELKKKVVEASAGGGMVVVKATGGQEIVEIKIDPTVVNPEDVQMLEDLVLAATNEALKKAKDMVQSEMSKLTGGLNIPGLF</sequence>
<evidence type="ECO:0000313" key="4">
    <source>
        <dbReference type="EMBL" id="SDN30728.1"/>
    </source>
</evidence>
<keyword evidence="1 2" id="KW-0238">DNA-binding</keyword>
<dbReference type="OrthoDB" id="9803080at2"/>
<dbReference type="InterPro" id="IPR004401">
    <property type="entry name" value="YbaB/EbfC"/>
</dbReference>
<dbReference type="STRING" id="206665.SAMN04488516_101347"/>
<organism evidence="4 5">
    <name type="scientific">Desulfonauticus submarinus</name>
    <dbReference type="NCBI Taxonomy" id="206665"/>
    <lineage>
        <taxon>Bacteria</taxon>
        <taxon>Pseudomonadati</taxon>
        <taxon>Thermodesulfobacteriota</taxon>
        <taxon>Desulfovibrionia</taxon>
        <taxon>Desulfovibrionales</taxon>
        <taxon>Desulfonauticaceae</taxon>
        <taxon>Desulfonauticus</taxon>
    </lineage>
</organism>
<dbReference type="GO" id="GO:0005829">
    <property type="term" value="C:cytosol"/>
    <property type="evidence" value="ECO:0007669"/>
    <property type="project" value="TreeGrafter"/>
</dbReference>
<dbReference type="NCBIfam" id="TIGR00103">
    <property type="entry name" value="DNA_YbaB_EbfC"/>
    <property type="match status" value="1"/>
</dbReference>
<evidence type="ECO:0000256" key="2">
    <source>
        <dbReference type="HAMAP-Rule" id="MF_00274"/>
    </source>
</evidence>
<evidence type="ECO:0000256" key="1">
    <source>
        <dbReference type="ARBA" id="ARBA00023125"/>
    </source>
</evidence>
<proteinExistence type="inferred from homology"/>
<dbReference type="PANTHER" id="PTHR33449">
    <property type="entry name" value="NUCLEOID-ASSOCIATED PROTEIN YBAB"/>
    <property type="match status" value="1"/>
</dbReference>
<dbReference type="PIRSF" id="PIRSF004555">
    <property type="entry name" value="UCP004555"/>
    <property type="match status" value="1"/>
</dbReference>
<dbReference type="RefSeq" id="WP_092062429.1">
    <property type="nucleotide sequence ID" value="NZ_FNIN01000001.1"/>
</dbReference>
<feature type="coiled-coil region" evidence="3">
    <location>
        <begin position="1"/>
        <end position="28"/>
    </location>
</feature>
<comment type="subunit">
    <text evidence="2">Homodimer.</text>
</comment>
<dbReference type="Proteomes" id="UP000199602">
    <property type="component" value="Unassembled WGS sequence"/>
</dbReference>
<evidence type="ECO:0000313" key="5">
    <source>
        <dbReference type="Proteomes" id="UP000199602"/>
    </source>
</evidence>
<dbReference type="PANTHER" id="PTHR33449:SF1">
    <property type="entry name" value="NUCLEOID-ASSOCIATED PROTEIN YBAB"/>
    <property type="match status" value="1"/>
</dbReference>
<dbReference type="GO" id="GO:0043590">
    <property type="term" value="C:bacterial nucleoid"/>
    <property type="evidence" value="ECO:0007669"/>
    <property type="project" value="UniProtKB-UniRule"/>
</dbReference>
<evidence type="ECO:0000256" key="3">
    <source>
        <dbReference type="SAM" id="Coils"/>
    </source>
</evidence>
<dbReference type="GO" id="GO:0003677">
    <property type="term" value="F:DNA binding"/>
    <property type="evidence" value="ECO:0007669"/>
    <property type="project" value="UniProtKB-UniRule"/>
</dbReference>
<comment type="similarity">
    <text evidence="2">Belongs to the YbaB/EbfC family.</text>
</comment>
<dbReference type="SUPFAM" id="SSF82607">
    <property type="entry name" value="YbaB-like"/>
    <property type="match status" value="1"/>
</dbReference>
<dbReference type="Pfam" id="PF02575">
    <property type="entry name" value="YbaB_DNA_bd"/>
    <property type="match status" value="1"/>
</dbReference>
<keyword evidence="3" id="KW-0175">Coiled coil</keyword>
<protein>
    <recommendedName>
        <fullName evidence="2">Nucleoid-associated protein SAMN04488516_101347</fullName>
    </recommendedName>
</protein>
<dbReference type="InterPro" id="IPR036894">
    <property type="entry name" value="YbaB-like_sf"/>
</dbReference>
<dbReference type="HAMAP" id="MF_00274">
    <property type="entry name" value="DNA_YbaB_EbfC"/>
    <property type="match status" value="1"/>
</dbReference>
<comment type="function">
    <text evidence="2">Binds to DNA and alters its conformation. May be involved in regulation of gene expression, nucleoid organization and DNA protection.</text>
</comment>
<keyword evidence="2" id="KW-0963">Cytoplasm</keyword>
<name>A0A1H0AAS2_9BACT</name>
<reference evidence="4 5" key="1">
    <citation type="submission" date="2016-10" db="EMBL/GenBank/DDBJ databases">
        <authorList>
            <person name="de Groot N.N."/>
        </authorList>
    </citation>
    <scope>NUCLEOTIDE SEQUENCE [LARGE SCALE GENOMIC DNA]</scope>
    <source>
        <strain evidence="4 5">DSM 15269</strain>
    </source>
</reference>
<gene>
    <name evidence="4" type="ORF">SAMN04488516_101347</name>
</gene>
<keyword evidence="5" id="KW-1185">Reference proteome</keyword>
<accession>A0A1H0AAS2</accession>
<dbReference type="AlphaFoldDB" id="A0A1H0AAS2"/>